<reference evidence="2" key="1">
    <citation type="journal article" date="2017" name="bioRxiv">
        <title>Conservation of a gene cluster reveals novel cercosporin biosynthetic mechanisms and extends production to the genus Colletotrichum.</title>
        <authorList>
            <person name="de Jonge R."/>
            <person name="Ebert M.K."/>
            <person name="Huitt-Roehl C.R."/>
            <person name="Pal P."/>
            <person name="Suttle J.C."/>
            <person name="Spanner R.E."/>
            <person name="Neubauer J.D."/>
            <person name="Jurick W.M.II."/>
            <person name="Stott K.A."/>
            <person name="Secor G.A."/>
            <person name="Thomma B.P.H.J."/>
            <person name="Van de Peer Y."/>
            <person name="Townsend C.A."/>
            <person name="Bolton M.D."/>
        </authorList>
    </citation>
    <scope>NUCLEOTIDE SEQUENCE [LARGE SCALE GENOMIC DNA]</scope>
    <source>
        <strain evidence="2">CBS538.71</strain>
    </source>
</reference>
<dbReference type="AlphaFoldDB" id="A0A2S6CJ41"/>
<accession>A0A2S6CJ41</accession>
<comment type="caution">
    <text evidence="1">The sequence shown here is derived from an EMBL/GenBank/DDBJ whole genome shotgun (WGS) entry which is preliminary data.</text>
</comment>
<evidence type="ECO:0000313" key="2">
    <source>
        <dbReference type="Proteomes" id="UP000237631"/>
    </source>
</evidence>
<keyword evidence="2" id="KW-1185">Reference proteome</keyword>
<proteinExistence type="predicted"/>
<gene>
    <name evidence="1" type="ORF">CBER1_10615</name>
</gene>
<dbReference type="OrthoDB" id="3648853at2759"/>
<dbReference type="EMBL" id="PNEN01000355">
    <property type="protein sequence ID" value="PPJ59731.1"/>
    <property type="molecule type" value="Genomic_DNA"/>
</dbReference>
<evidence type="ECO:0000313" key="1">
    <source>
        <dbReference type="EMBL" id="PPJ59731.1"/>
    </source>
</evidence>
<protein>
    <submittedName>
        <fullName evidence="1">Uncharacterized protein</fullName>
    </submittedName>
</protein>
<organism evidence="1 2">
    <name type="scientific">Cercospora berteroae</name>
    <dbReference type="NCBI Taxonomy" id="357750"/>
    <lineage>
        <taxon>Eukaryota</taxon>
        <taxon>Fungi</taxon>
        <taxon>Dikarya</taxon>
        <taxon>Ascomycota</taxon>
        <taxon>Pezizomycotina</taxon>
        <taxon>Dothideomycetes</taxon>
        <taxon>Dothideomycetidae</taxon>
        <taxon>Mycosphaerellales</taxon>
        <taxon>Mycosphaerellaceae</taxon>
        <taxon>Cercospora</taxon>
    </lineage>
</organism>
<sequence length="201" mass="22861">MGDFDITKTAYRDMHNKMTACHSPPNCANDGYQFHMTALRSSGQKGKLAQPYNTGIHNTYRLAGQQADIRQFHIEVDVSGATNDQVSARVYHHFNKQKVVQSRAAMAHGTSFTLPADNRMPRDLRFTRQSGGCADFFFNYGNTNIDWFRSFHFKSQDTGWKPYGRFGKGDGRYCITQSIPDPDPNRRGKFGTRLTCSFPAW</sequence>
<name>A0A2S6CJ41_9PEZI</name>
<dbReference type="Proteomes" id="UP000237631">
    <property type="component" value="Unassembled WGS sequence"/>
</dbReference>